<dbReference type="EMBL" id="BK068095">
    <property type="protein sequence ID" value="DBA55210.1"/>
    <property type="molecule type" value="Genomic_DNA"/>
</dbReference>
<proteinExistence type="predicted"/>
<reference evidence="1" key="2">
    <citation type="submission" date="2024-05" db="EMBL/GenBank/DDBJ databases">
        <authorList>
            <person name="Matrishin C.B."/>
            <person name="Kauffman K.M."/>
        </authorList>
    </citation>
    <scope>NUCLEOTIDE SEQUENCE</scope>
</reference>
<name>A0AAT9JBB6_9CAUD</name>
<protein>
    <submittedName>
        <fullName evidence="1">Uncharacterized protein</fullName>
    </submittedName>
</protein>
<reference evidence="1" key="1">
    <citation type="journal article" date="2023" name="Microbiome">
        <title>Phages are unrecognized players in the ecology of the oral pathogen Porphyromonas gingivalis.</title>
        <authorList>
            <person name="Matrishin C.B."/>
            <person name="Haase E.M."/>
            <person name="Dewhirst F.E."/>
            <person name="Mark Welch J.L."/>
            <person name="Miranda-Sanchez F."/>
            <person name="Chen T."/>
            <person name="MacFarland D.C."/>
            <person name="Kauffman K.M."/>
        </authorList>
    </citation>
    <scope>NUCLEOTIDE SEQUENCE</scope>
</reference>
<evidence type="ECO:0000313" key="1">
    <source>
        <dbReference type="EMBL" id="DBA55210.1"/>
    </source>
</evidence>
<accession>A0AAT9JBB6</accession>
<organism evidence="1">
    <name type="scientific">Porphyromonas phage phage014a_Kyudai4</name>
    <dbReference type="NCBI Taxonomy" id="3154104"/>
    <lineage>
        <taxon>Viruses</taxon>
        <taxon>Duplodnaviria</taxon>
        <taxon>Heunggongvirae</taxon>
        <taxon>Uroviricota</taxon>
        <taxon>Caudoviricetes</taxon>
        <taxon>Alisviridae</taxon>
        <taxon>Honmavirus</taxon>
        <taxon>Honmavirus pging00I</taxon>
    </lineage>
</organism>
<sequence>MTSAVLIVDAVTRNGSASYGWIACFRSLLWVNRIPTLMQSLQPPITHEGLTI</sequence>